<keyword evidence="2" id="KW-0813">Transport</keyword>
<dbReference type="GO" id="GO:0042734">
    <property type="term" value="C:presynaptic membrane"/>
    <property type="evidence" value="ECO:0007669"/>
    <property type="project" value="TreeGrafter"/>
</dbReference>
<keyword evidence="4" id="KW-1133">Transmembrane helix</keyword>
<evidence type="ECO:0000256" key="7">
    <source>
        <dbReference type="ARBA" id="ARBA00023303"/>
    </source>
</evidence>
<evidence type="ECO:0000256" key="6">
    <source>
        <dbReference type="ARBA" id="ARBA00023136"/>
    </source>
</evidence>
<evidence type="ECO:0000256" key="5">
    <source>
        <dbReference type="ARBA" id="ARBA00023065"/>
    </source>
</evidence>
<keyword evidence="9" id="KW-1185">Reference proteome</keyword>
<evidence type="ECO:0000256" key="3">
    <source>
        <dbReference type="ARBA" id="ARBA00022692"/>
    </source>
</evidence>
<keyword evidence="3" id="KW-0812">Transmembrane</keyword>
<evidence type="ECO:0000256" key="4">
    <source>
        <dbReference type="ARBA" id="ARBA00022989"/>
    </source>
</evidence>
<dbReference type="GO" id="GO:0008076">
    <property type="term" value="C:voltage-gated potassium channel complex"/>
    <property type="evidence" value="ECO:0007669"/>
    <property type="project" value="InterPro"/>
</dbReference>
<dbReference type="GO" id="GO:0001508">
    <property type="term" value="P:action potential"/>
    <property type="evidence" value="ECO:0007669"/>
    <property type="project" value="TreeGrafter"/>
</dbReference>
<evidence type="ECO:0000256" key="2">
    <source>
        <dbReference type="ARBA" id="ARBA00022448"/>
    </source>
</evidence>
<dbReference type="GO" id="GO:0032809">
    <property type="term" value="C:neuronal cell body membrane"/>
    <property type="evidence" value="ECO:0007669"/>
    <property type="project" value="TreeGrafter"/>
</dbReference>
<keyword evidence="6" id="KW-0472">Membrane</keyword>
<dbReference type="InterPro" id="IPR028325">
    <property type="entry name" value="VG_K_chnl"/>
</dbReference>
<evidence type="ECO:0000313" key="9">
    <source>
        <dbReference type="Proteomes" id="UP000271889"/>
    </source>
</evidence>
<dbReference type="PANTHER" id="PTHR11537">
    <property type="entry name" value="VOLTAGE-GATED POTASSIUM CHANNEL"/>
    <property type="match status" value="1"/>
</dbReference>
<gene>
    <name evidence="8" type="ORF">CGOC_LOCUS10825</name>
</gene>
<dbReference type="GO" id="GO:0045211">
    <property type="term" value="C:postsynaptic membrane"/>
    <property type="evidence" value="ECO:0007669"/>
    <property type="project" value="TreeGrafter"/>
</dbReference>
<dbReference type="OrthoDB" id="10025005at2759"/>
<dbReference type="GO" id="GO:0043679">
    <property type="term" value="C:axon terminus"/>
    <property type="evidence" value="ECO:0007669"/>
    <property type="project" value="TreeGrafter"/>
</dbReference>
<reference evidence="8 9" key="1">
    <citation type="submission" date="2018-11" db="EMBL/GenBank/DDBJ databases">
        <authorList>
            <consortium name="Pathogen Informatics"/>
        </authorList>
    </citation>
    <scope>NUCLEOTIDE SEQUENCE [LARGE SCALE GENOMIC DNA]</scope>
</reference>
<comment type="subcellular location">
    <subcellularLocation>
        <location evidence="1">Membrane</location>
        <topology evidence="1">Multi-pass membrane protein</topology>
    </subcellularLocation>
</comment>
<dbReference type="PANTHER" id="PTHR11537:SF252">
    <property type="entry name" value="POTASSIUM VOLTAGE-GATED CHANNEL PROTEIN SHAW"/>
    <property type="match status" value="1"/>
</dbReference>
<evidence type="ECO:0000256" key="1">
    <source>
        <dbReference type="ARBA" id="ARBA00004141"/>
    </source>
</evidence>
<name>A0A3P7MEU4_CYLGO</name>
<proteinExistence type="predicted"/>
<evidence type="ECO:0008006" key="10">
    <source>
        <dbReference type="Google" id="ProtNLM"/>
    </source>
</evidence>
<evidence type="ECO:0000313" key="8">
    <source>
        <dbReference type="EMBL" id="VDN28004.1"/>
    </source>
</evidence>
<dbReference type="EMBL" id="UYRV01113119">
    <property type="protein sequence ID" value="VDN28004.1"/>
    <property type="molecule type" value="Genomic_DNA"/>
</dbReference>
<dbReference type="GO" id="GO:0032590">
    <property type="term" value="C:dendrite membrane"/>
    <property type="evidence" value="ECO:0007669"/>
    <property type="project" value="TreeGrafter"/>
</dbReference>
<keyword evidence="7" id="KW-0407">Ion channel</keyword>
<sequence length="80" mass="9115">MLVGSMCALMGVLTIALPVPVIVSNFSNLYSHSQARAKLPKKRRRVLQVTFPTLLNTYNLPQICILSWYARNTSRTYHLH</sequence>
<dbReference type="Proteomes" id="UP000271889">
    <property type="component" value="Unassembled WGS sequence"/>
</dbReference>
<keyword evidence="5" id="KW-0406">Ion transport</keyword>
<organism evidence="8 9">
    <name type="scientific">Cylicostephanus goldi</name>
    <name type="common">Nematode worm</name>
    <dbReference type="NCBI Taxonomy" id="71465"/>
    <lineage>
        <taxon>Eukaryota</taxon>
        <taxon>Metazoa</taxon>
        <taxon>Ecdysozoa</taxon>
        <taxon>Nematoda</taxon>
        <taxon>Chromadorea</taxon>
        <taxon>Rhabditida</taxon>
        <taxon>Rhabditina</taxon>
        <taxon>Rhabditomorpha</taxon>
        <taxon>Strongyloidea</taxon>
        <taxon>Strongylidae</taxon>
        <taxon>Cylicostephanus</taxon>
    </lineage>
</organism>
<protein>
    <recommendedName>
        <fullName evidence="10">Ion transport domain-containing protein</fullName>
    </recommendedName>
</protein>
<dbReference type="GO" id="GO:0005251">
    <property type="term" value="F:delayed rectifier potassium channel activity"/>
    <property type="evidence" value="ECO:0007669"/>
    <property type="project" value="TreeGrafter"/>
</dbReference>
<dbReference type="AlphaFoldDB" id="A0A3P7MEU4"/>
<accession>A0A3P7MEU4</accession>